<comment type="cofactor">
    <cofactor evidence="1">
        <name>a divalent metal cation</name>
        <dbReference type="ChEBI" id="CHEBI:60240"/>
    </cofactor>
</comment>
<evidence type="ECO:0000256" key="13">
    <source>
        <dbReference type="ARBA" id="ARBA00023015"/>
    </source>
</evidence>
<evidence type="ECO:0000256" key="16">
    <source>
        <dbReference type="ARBA" id="ARBA00040347"/>
    </source>
</evidence>
<keyword evidence="15" id="KW-0539">Nucleus</keyword>
<dbReference type="GO" id="GO:0046872">
    <property type="term" value="F:metal ion binding"/>
    <property type="evidence" value="ECO:0007669"/>
    <property type="project" value="UniProtKB-KW"/>
</dbReference>
<dbReference type="EC" id="3.5.1.98" evidence="6"/>
<evidence type="ECO:0000256" key="8">
    <source>
        <dbReference type="ARBA" id="ARBA00022490"/>
    </source>
</evidence>
<dbReference type="SUPFAM" id="SSF52768">
    <property type="entry name" value="Arginase/deacetylase"/>
    <property type="match status" value="1"/>
</dbReference>
<feature type="domain" description="Histone deacetylase" evidence="19">
    <location>
        <begin position="27"/>
        <end position="342"/>
    </location>
</feature>
<dbReference type="Pfam" id="PF00850">
    <property type="entry name" value="Hist_deacetyl"/>
    <property type="match status" value="1"/>
</dbReference>
<organism evidence="20 21">
    <name type="scientific">Phlebiopsis gigantea (strain 11061_1 CR5-6)</name>
    <name type="common">White-rot fungus</name>
    <name type="synonym">Peniophora gigantea</name>
    <dbReference type="NCBI Taxonomy" id="745531"/>
    <lineage>
        <taxon>Eukaryota</taxon>
        <taxon>Fungi</taxon>
        <taxon>Dikarya</taxon>
        <taxon>Basidiomycota</taxon>
        <taxon>Agaricomycotina</taxon>
        <taxon>Agaricomycetes</taxon>
        <taxon>Polyporales</taxon>
        <taxon>Phanerochaetaceae</taxon>
        <taxon>Phlebiopsis</taxon>
    </lineage>
</organism>
<gene>
    <name evidence="20" type="ORF">PHLGIDRAFT_493059</name>
</gene>
<evidence type="ECO:0000256" key="14">
    <source>
        <dbReference type="ARBA" id="ARBA00023163"/>
    </source>
</evidence>
<evidence type="ECO:0000256" key="18">
    <source>
        <dbReference type="ARBA" id="ARBA00042783"/>
    </source>
</evidence>
<evidence type="ECO:0000256" key="11">
    <source>
        <dbReference type="ARBA" id="ARBA00022801"/>
    </source>
</evidence>
<dbReference type="GO" id="GO:0005737">
    <property type="term" value="C:cytoplasm"/>
    <property type="evidence" value="ECO:0007669"/>
    <property type="project" value="UniProtKB-SubCell"/>
</dbReference>
<dbReference type="HOGENOM" id="CLU_007727_7_6_1"/>
<evidence type="ECO:0000256" key="4">
    <source>
        <dbReference type="ARBA" id="ARBA00004496"/>
    </source>
</evidence>
<dbReference type="PANTHER" id="PTHR10625:SF14">
    <property type="entry name" value="HISTONE DEACETYLASE 8"/>
    <property type="match status" value="1"/>
</dbReference>
<evidence type="ECO:0000256" key="15">
    <source>
        <dbReference type="ARBA" id="ARBA00023242"/>
    </source>
</evidence>
<dbReference type="PRINTS" id="PR01271">
    <property type="entry name" value="HISDACETLASE"/>
</dbReference>
<dbReference type="PANTHER" id="PTHR10625">
    <property type="entry name" value="HISTONE DEACETYLASE HDAC1-RELATED"/>
    <property type="match status" value="1"/>
</dbReference>
<keyword evidence="13" id="KW-0805">Transcription regulation</keyword>
<keyword evidence="11" id="KW-0378">Hydrolase</keyword>
<keyword evidence="8" id="KW-0963">Cytoplasm</keyword>
<keyword evidence="12" id="KW-0156">Chromatin regulator</keyword>
<keyword evidence="7" id="KW-0158">Chromosome</keyword>
<dbReference type="GO" id="GO:0141221">
    <property type="term" value="F:histone deacetylase activity, hydrolytic mechanism"/>
    <property type="evidence" value="ECO:0007669"/>
    <property type="project" value="UniProtKB-EC"/>
</dbReference>
<evidence type="ECO:0000256" key="1">
    <source>
        <dbReference type="ARBA" id="ARBA00001968"/>
    </source>
</evidence>
<dbReference type="GO" id="GO:0005694">
    <property type="term" value="C:chromosome"/>
    <property type="evidence" value="ECO:0007669"/>
    <property type="project" value="UniProtKB-SubCell"/>
</dbReference>
<dbReference type="InterPro" id="IPR003084">
    <property type="entry name" value="HDAC_I/II"/>
</dbReference>
<keyword evidence="14" id="KW-0804">Transcription</keyword>
<dbReference type="InterPro" id="IPR023696">
    <property type="entry name" value="Ureohydrolase_dom_sf"/>
</dbReference>
<evidence type="ECO:0000256" key="5">
    <source>
        <dbReference type="ARBA" id="ARBA00006457"/>
    </source>
</evidence>
<dbReference type="GO" id="GO:0005634">
    <property type="term" value="C:nucleus"/>
    <property type="evidence" value="ECO:0007669"/>
    <property type="project" value="UniProtKB-SubCell"/>
</dbReference>
<keyword evidence="9" id="KW-0678">Repressor</keyword>
<dbReference type="AlphaFoldDB" id="A0A0C3S763"/>
<evidence type="ECO:0000256" key="3">
    <source>
        <dbReference type="ARBA" id="ARBA00004286"/>
    </source>
</evidence>
<dbReference type="InterPro" id="IPR000286">
    <property type="entry name" value="HDACs"/>
</dbReference>
<dbReference type="Proteomes" id="UP000053257">
    <property type="component" value="Unassembled WGS sequence"/>
</dbReference>
<evidence type="ECO:0000313" key="20">
    <source>
        <dbReference type="EMBL" id="KIP04515.1"/>
    </source>
</evidence>
<evidence type="ECO:0000256" key="12">
    <source>
        <dbReference type="ARBA" id="ARBA00022853"/>
    </source>
</evidence>
<evidence type="ECO:0000256" key="6">
    <source>
        <dbReference type="ARBA" id="ARBA00012111"/>
    </source>
</evidence>
<dbReference type="InterPro" id="IPR023801">
    <property type="entry name" value="His_deacetylse_dom"/>
</dbReference>
<evidence type="ECO:0000313" key="21">
    <source>
        <dbReference type="Proteomes" id="UP000053257"/>
    </source>
</evidence>
<evidence type="ECO:0000256" key="2">
    <source>
        <dbReference type="ARBA" id="ARBA00004123"/>
    </source>
</evidence>
<reference evidence="20 21" key="1">
    <citation type="journal article" date="2014" name="PLoS Genet.">
        <title>Analysis of the Phlebiopsis gigantea genome, transcriptome and secretome provides insight into its pioneer colonization strategies of wood.</title>
        <authorList>
            <person name="Hori C."/>
            <person name="Ishida T."/>
            <person name="Igarashi K."/>
            <person name="Samejima M."/>
            <person name="Suzuki H."/>
            <person name="Master E."/>
            <person name="Ferreira P."/>
            <person name="Ruiz-Duenas F.J."/>
            <person name="Held B."/>
            <person name="Canessa P."/>
            <person name="Larrondo L.F."/>
            <person name="Schmoll M."/>
            <person name="Druzhinina I.S."/>
            <person name="Kubicek C.P."/>
            <person name="Gaskell J.A."/>
            <person name="Kersten P."/>
            <person name="St John F."/>
            <person name="Glasner J."/>
            <person name="Sabat G."/>
            <person name="Splinter BonDurant S."/>
            <person name="Syed K."/>
            <person name="Yadav J."/>
            <person name="Mgbeahuruike A.C."/>
            <person name="Kovalchuk A."/>
            <person name="Asiegbu F.O."/>
            <person name="Lackner G."/>
            <person name="Hoffmeister D."/>
            <person name="Rencoret J."/>
            <person name="Gutierrez A."/>
            <person name="Sun H."/>
            <person name="Lindquist E."/>
            <person name="Barry K."/>
            <person name="Riley R."/>
            <person name="Grigoriev I.V."/>
            <person name="Henrissat B."/>
            <person name="Kues U."/>
            <person name="Berka R.M."/>
            <person name="Martinez A.T."/>
            <person name="Covert S.F."/>
            <person name="Blanchette R.A."/>
            <person name="Cullen D."/>
        </authorList>
    </citation>
    <scope>NUCLEOTIDE SEQUENCE [LARGE SCALE GENOMIC DNA]</scope>
    <source>
        <strain evidence="20 21">11061_1 CR5-6</strain>
    </source>
</reference>
<dbReference type="OrthoDB" id="73273at2759"/>
<dbReference type="GO" id="GO:0031507">
    <property type="term" value="P:heterochromatin formation"/>
    <property type="evidence" value="ECO:0007669"/>
    <property type="project" value="TreeGrafter"/>
</dbReference>
<dbReference type="STRING" id="745531.A0A0C3S763"/>
<protein>
    <recommendedName>
        <fullName evidence="16">Histone deacetylase 8</fullName>
        <ecNumber evidence="6">3.5.1.98</ecNumber>
    </recommendedName>
    <alternativeName>
        <fullName evidence="17">Protein deacetylase HDAC8</fullName>
    </alternativeName>
    <alternativeName>
        <fullName evidence="18">Protein decrotonylase HDAC8</fullName>
    </alternativeName>
</protein>
<evidence type="ECO:0000256" key="9">
    <source>
        <dbReference type="ARBA" id="ARBA00022491"/>
    </source>
</evidence>
<dbReference type="Gene3D" id="3.40.800.20">
    <property type="entry name" value="Histone deacetylase domain"/>
    <property type="match status" value="1"/>
</dbReference>
<dbReference type="InterPro" id="IPR037138">
    <property type="entry name" value="His_deacetylse_dom_sf"/>
</dbReference>
<name>A0A0C3S763_PHLG1</name>
<keyword evidence="10" id="KW-0479">Metal-binding</keyword>
<evidence type="ECO:0000256" key="17">
    <source>
        <dbReference type="ARBA" id="ARBA00041964"/>
    </source>
</evidence>
<accession>A0A0C3S763</accession>
<evidence type="ECO:0000256" key="10">
    <source>
        <dbReference type="ARBA" id="ARBA00022723"/>
    </source>
</evidence>
<sequence length="408" mass="44261">MTARVVDTPRVAYLVSNDLVKVSSLLPSNKNRSILVHSLVKSYGLLSRPQMRVAPPIPADINALTMYHSRDFIECLVDPRTCAADADSIRLEQFGIEEDCPAFRGLSAYVKLVAGAVLTATKQLSSGESDIAICWDGGRHHAQKSRASGFCYVADCVLAMLALKRMRIPTPVPPSTASPRKARVMYLDLDLHFSDGVSHAFHRSNPPSGPPQILTLSIHHAAPGFFPSSPLAALPDPDDAALDPLTLSLPLARGASNASMLRVWRSVECVKDAFAPDYVVVQCGADGLVGDPYAVWNWALGGEGGFGWCVQNVCQWGAKVLLLGGGGYNSPNVARAWTYLTSIALGEPLALDTDIPDHQGFPLYSPSFTLDVPTGNARDENTEEYLHSIEQRFVRIAEIIRQRVQVDD</sequence>
<proteinExistence type="inferred from homology"/>
<comment type="similarity">
    <text evidence="5">Belongs to the histone deacetylase family. HD type 1 subfamily.</text>
</comment>
<dbReference type="PRINTS" id="PR01270">
    <property type="entry name" value="HDASUPER"/>
</dbReference>
<evidence type="ECO:0000259" key="19">
    <source>
        <dbReference type="Pfam" id="PF00850"/>
    </source>
</evidence>
<dbReference type="EMBL" id="KN840571">
    <property type="protein sequence ID" value="KIP04515.1"/>
    <property type="molecule type" value="Genomic_DNA"/>
</dbReference>
<comment type="subcellular location">
    <subcellularLocation>
        <location evidence="3">Chromosome</location>
    </subcellularLocation>
    <subcellularLocation>
        <location evidence="4">Cytoplasm</location>
    </subcellularLocation>
    <subcellularLocation>
        <location evidence="2">Nucleus</location>
    </subcellularLocation>
</comment>
<keyword evidence="21" id="KW-1185">Reference proteome</keyword>
<evidence type="ECO:0000256" key="7">
    <source>
        <dbReference type="ARBA" id="ARBA00022454"/>
    </source>
</evidence>